<reference evidence="2" key="1">
    <citation type="submission" date="2022-07" db="EMBL/GenBank/DDBJ databases">
        <title>Chromosome-level genome of Muraenolepis orangiensis.</title>
        <authorList>
            <person name="Kim J."/>
        </authorList>
    </citation>
    <scope>NUCLEOTIDE SEQUENCE</scope>
    <source>
        <strain evidence="2">KU_S4_2022</strain>
        <tissue evidence="2">Muscle</tissue>
    </source>
</reference>
<gene>
    <name evidence="2" type="ORF">NHX12_011011</name>
</gene>
<sequence>MPLPSDVTPATTSTTSITSINSIPSITYTTYITSTTSITSITSTTSTTSTTSITTPVAFRGGGVDMADICIRVLKKQREAASSSYHENTPGPLVPHTSESASD</sequence>
<evidence type="ECO:0000256" key="1">
    <source>
        <dbReference type="SAM" id="MobiDB-lite"/>
    </source>
</evidence>
<evidence type="ECO:0000313" key="2">
    <source>
        <dbReference type="EMBL" id="KAJ3587414.1"/>
    </source>
</evidence>
<accession>A0A9Q0DFE4</accession>
<dbReference type="Proteomes" id="UP001148018">
    <property type="component" value="Unassembled WGS sequence"/>
</dbReference>
<comment type="caution">
    <text evidence="2">The sequence shown here is derived from an EMBL/GenBank/DDBJ whole genome shotgun (WGS) entry which is preliminary data.</text>
</comment>
<evidence type="ECO:0000313" key="3">
    <source>
        <dbReference type="Proteomes" id="UP001148018"/>
    </source>
</evidence>
<dbReference type="AlphaFoldDB" id="A0A9Q0DFE4"/>
<name>A0A9Q0DFE4_9TELE</name>
<proteinExistence type="predicted"/>
<protein>
    <submittedName>
        <fullName evidence="2">Uncharacterized protein</fullName>
    </submittedName>
</protein>
<dbReference type="EMBL" id="JANIIK010000116">
    <property type="protein sequence ID" value="KAJ3587414.1"/>
    <property type="molecule type" value="Genomic_DNA"/>
</dbReference>
<organism evidence="2 3">
    <name type="scientific">Muraenolepis orangiensis</name>
    <name type="common">Patagonian moray cod</name>
    <dbReference type="NCBI Taxonomy" id="630683"/>
    <lineage>
        <taxon>Eukaryota</taxon>
        <taxon>Metazoa</taxon>
        <taxon>Chordata</taxon>
        <taxon>Craniata</taxon>
        <taxon>Vertebrata</taxon>
        <taxon>Euteleostomi</taxon>
        <taxon>Actinopterygii</taxon>
        <taxon>Neopterygii</taxon>
        <taxon>Teleostei</taxon>
        <taxon>Neoteleostei</taxon>
        <taxon>Acanthomorphata</taxon>
        <taxon>Zeiogadaria</taxon>
        <taxon>Gadariae</taxon>
        <taxon>Gadiformes</taxon>
        <taxon>Muraenolepidoidei</taxon>
        <taxon>Muraenolepididae</taxon>
        <taxon>Muraenolepis</taxon>
    </lineage>
</organism>
<keyword evidence="3" id="KW-1185">Reference proteome</keyword>
<feature type="region of interest" description="Disordered" evidence="1">
    <location>
        <begin position="80"/>
        <end position="103"/>
    </location>
</feature>